<name>A0A7W7WT80_9PSEU</name>
<dbReference type="PANTHER" id="PTHR13929:SF0">
    <property type="entry name" value="UBIA PRENYLTRANSFERASE DOMAIN-CONTAINING PROTEIN 1"/>
    <property type="match status" value="1"/>
</dbReference>
<accession>A0A7W7WT80</accession>
<dbReference type="Proteomes" id="UP000542674">
    <property type="component" value="Unassembled WGS sequence"/>
</dbReference>
<evidence type="ECO:0000313" key="10">
    <source>
        <dbReference type="EMBL" id="MBB4962794.1"/>
    </source>
</evidence>
<keyword evidence="6 8" id="KW-1133">Transmembrane helix</keyword>
<comment type="caution">
    <text evidence="10">The sequence shown here is derived from an EMBL/GenBank/DDBJ whole genome shotgun (WGS) entry which is preliminary data.</text>
</comment>
<dbReference type="Pfam" id="PF01040">
    <property type="entry name" value="UbiA"/>
    <property type="match status" value="1"/>
</dbReference>
<feature type="transmembrane region" description="Helical" evidence="8">
    <location>
        <begin position="87"/>
        <end position="108"/>
    </location>
</feature>
<evidence type="ECO:0000256" key="5">
    <source>
        <dbReference type="ARBA" id="ARBA00022692"/>
    </source>
</evidence>
<comment type="catalytic activity">
    <reaction evidence="8">
        <text>an all-trans-polyprenyl diphosphate + 1,4-dihydroxy-2-naphthoate + H(+) = a 2-demethylmenaquinol + CO2 + diphosphate</text>
        <dbReference type="Rhea" id="RHEA:26478"/>
        <dbReference type="Rhea" id="RHEA-COMP:9563"/>
        <dbReference type="Rhea" id="RHEA-COMP:9564"/>
        <dbReference type="ChEBI" id="CHEBI:11173"/>
        <dbReference type="ChEBI" id="CHEBI:15378"/>
        <dbReference type="ChEBI" id="CHEBI:16526"/>
        <dbReference type="ChEBI" id="CHEBI:33019"/>
        <dbReference type="ChEBI" id="CHEBI:55437"/>
        <dbReference type="ChEBI" id="CHEBI:58914"/>
        <dbReference type="EC" id="2.5.1.74"/>
    </reaction>
</comment>
<gene>
    <name evidence="8" type="primary">menA</name>
    <name evidence="10" type="ORF">F4559_000153</name>
</gene>
<reference evidence="10 11" key="1">
    <citation type="submission" date="2020-08" db="EMBL/GenBank/DDBJ databases">
        <title>Sequencing the genomes of 1000 actinobacteria strains.</title>
        <authorList>
            <person name="Klenk H.-P."/>
        </authorList>
    </citation>
    <scope>NUCLEOTIDE SEQUENCE [LARGE SCALE GENOMIC DNA]</scope>
    <source>
        <strain evidence="10 11">DSM 45084</strain>
    </source>
</reference>
<evidence type="ECO:0000256" key="7">
    <source>
        <dbReference type="ARBA" id="ARBA00023136"/>
    </source>
</evidence>
<organism evidence="10 11">
    <name type="scientific">Saccharothrix violaceirubra</name>
    <dbReference type="NCBI Taxonomy" id="413306"/>
    <lineage>
        <taxon>Bacteria</taxon>
        <taxon>Bacillati</taxon>
        <taxon>Actinomycetota</taxon>
        <taxon>Actinomycetes</taxon>
        <taxon>Pseudonocardiales</taxon>
        <taxon>Pseudonocardiaceae</taxon>
        <taxon>Saccharothrix</taxon>
    </lineage>
</organism>
<feature type="transmembrane region" description="Helical" evidence="8">
    <location>
        <begin position="217"/>
        <end position="250"/>
    </location>
</feature>
<feature type="transmembrane region" description="Helical" evidence="8">
    <location>
        <begin position="167"/>
        <end position="188"/>
    </location>
</feature>
<keyword evidence="2 8" id="KW-0474">Menaquinone biosynthesis</keyword>
<evidence type="ECO:0000256" key="9">
    <source>
        <dbReference type="NCBIfam" id="TIGR00751"/>
    </source>
</evidence>
<feature type="transmembrane region" description="Helical" evidence="8">
    <location>
        <begin position="142"/>
        <end position="161"/>
    </location>
</feature>
<sequence>MATAAQWISGTRPRTLPNSIAPVLVGAGAAHHLGAFSALWSALALVVSVSLQVGVNFANDYSDGIRGTDEHRVGPFRLVGSGAAEPVAVRNAAFAALGLAAVVGLVLVLSTGRYWMIAFGAVCLAGAWFYTGGRKPYGYSGLGEFAVFVFFGPAAVLGTLYVQSGRIGWVGVAGAVAMGAFSTGVMIANSLRDIPTDLEAGKRTLANRLGDAGARRLYLTLVTLPFPVTIALSVVVPWTLVGFLAVPLVIPGVRRVAGGATGLALIPVLRDTGLAMLVWGVTVTVALFAS</sequence>
<evidence type="ECO:0000313" key="11">
    <source>
        <dbReference type="Proteomes" id="UP000542674"/>
    </source>
</evidence>
<dbReference type="GO" id="GO:0046428">
    <property type="term" value="F:1,4-dihydroxy-2-naphthoate polyprenyltransferase activity"/>
    <property type="evidence" value="ECO:0007669"/>
    <property type="project" value="UniProtKB-UniRule"/>
</dbReference>
<keyword evidence="4 8" id="KW-0808">Transferase</keyword>
<dbReference type="InterPro" id="IPR004657">
    <property type="entry name" value="MenA"/>
</dbReference>
<dbReference type="RefSeq" id="WP_184665666.1">
    <property type="nucleotide sequence ID" value="NZ_BAABAI010000004.1"/>
</dbReference>
<dbReference type="AlphaFoldDB" id="A0A7W7WT80"/>
<evidence type="ECO:0000256" key="3">
    <source>
        <dbReference type="ARBA" id="ARBA00022475"/>
    </source>
</evidence>
<keyword evidence="11" id="KW-1185">Reference proteome</keyword>
<dbReference type="PANTHER" id="PTHR13929">
    <property type="entry name" value="1,4-DIHYDROXY-2-NAPHTHOATE OCTAPRENYLTRANSFERASE"/>
    <property type="match status" value="1"/>
</dbReference>
<keyword evidence="5 8" id="KW-0812">Transmembrane</keyword>
<keyword evidence="3 8" id="KW-1003">Cell membrane</keyword>
<dbReference type="EMBL" id="JACHJS010000001">
    <property type="protein sequence ID" value="MBB4962794.1"/>
    <property type="molecule type" value="Genomic_DNA"/>
</dbReference>
<dbReference type="GO" id="GO:0005886">
    <property type="term" value="C:plasma membrane"/>
    <property type="evidence" value="ECO:0007669"/>
    <property type="project" value="UniProtKB-SubCell"/>
</dbReference>
<dbReference type="InterPro" id="IPR026046">
    <property type="entry name" value="UBIAD1"/>
</dbReference>
<dbReference type="EC" id="2.5.1.74" evidence="8 9"/>
<dbReference type="InterPro" id="IPR000537">
    <property type="entry name" value="UbiA_prenyltransferase"/>
</dbReference>
<proteinExistence type="inferred from homology"/>
<dbReference type="HAMAP" id="MF_01937">
    <property type="entry name" value="MenA_1"/>
    <property type="match status" value="1"/>
</dbReference>
<evidence type="ECO:0000256" key="4">
    <source>
        <dbReference type="ARBA" id="ARBA00022679"/>
    </source>
</evidence>
<evidence type="ECO:0000256" key="1">
    <source>
        <dbReference type="ARBA" id="ARBA00004141"/>
    </source>
</evidence>
<dbReference type="GO" id="GO:0042371">
    <property type="term" value="P:vitamin K biosynthetic process"/>
    <property type="evidence" value="ECO:0007669"/>
    <property type="project" value="TreeGrafter"/>
</dbReference>
<dbReference type="GO" id="GO:0009234">
    <property type="term" value="P:menaquinone biosynthetic process"/>
    <property type="evidence" value="ECO:0007669"/>
    <property type="project" value="UniProtKB-UniRule"/>
</dbReference>
<feature type="transmembrane region" description="Helical" evidence="8">
    <location>
        <begin position="262"/>
        <end position="289"/>
    </location>
</feature>
<evidence type="ECO:0000256" key="2">
    <source>
        <dbReference type="ARBA" id="ARBA00022428"/>
    </source>
</evidence>
<protein>
    <recommendedName>
        <fullName evidence="8 9">1,4-dihydroxy-2-naphthoate octaprenyltransferase</fullName>
        <shortName evidence="8">DHNA-octaprenyltransferase</shortName>
        <ecNumber evidence="8 9">2.5.1.74</ecNumber>
    </recommendedName>
</protein>
<evidence type="ECO:0000256" key="6">
    <source>
        <dbReference type="ARBA" id="ARBA00022989"/>
    </source>
</evidence>
<dbReference type="UniPathway" id="UPA00079">
    <property type="reaction ID" value="UER00168"/>
</dbReference>
<dbReference type="NCBIfam" id="TIGR00751">
    <property type="entry name" value="menA"/>
    <property type="match status" value="1"/>
</dbReference>
<keyword evidence="7 8" id="KW-0472">Membrane</keyword>
<comment type="subcellular location">
    <subcellularLocation>
        <location evidence="8">Cell membrane</location>
        <topology evidence="8">Multi-pass membrane protein</topology>
    </subcellularLocation>
    <subcellularLocation>
        <location evidence="1">Membrane</location>
        <topology evidence="1">Multi-pass membrane protein</topology>
    </subcellularLocation>
</comment>
<feature type="transmembrane region" description="Helical" evidence="8">
    <location>
        <begin position="38"/>
        <end position="58"/>
    </location>
</feature>
<evidence type="ECO:0000256" key="8">
    <source>
        <dbReference type="HAMAP-Rule" id="MF_01937"/>
    </source>
</evidence>
<comment type="pathway">
    <text evidence="8">Quinol/quinone metabolism; menaquinone biosynthesis; menaquinol from 1,4-dihydroxy-2-naphthoate: step 1/2.</text>
</comment>
<dbReference type="PIRSF" id="PIRSF005355">
    <property type="entry name" value="UBIAD1"/>
    <property type="match status" value="1"/>
</dbReference>
<comment type="similarity">
    <text evidence="8">Belongs to the MenA family. Type 1 subfamily.</text>
</comment>
<feature type="transmembrane region" description="Helical" evidence="8">
    <location>
        <begin position="114"/>
        <end position="130"/>
    </location>
</feature>
<dbReference type="CDD" id="cd13962">
    <property type="entry name" value="PT_UbiA_UBIAD1"/>
    <property type="match status" value="1"/>
</dbReference>
<dbReference type="NCBIfam" id="NF004751">
    <property type="entry name" value="PRK06080.1-3"/>
    <property type="match status" value="1"/>
</dbReference>
<comment type="function">
    <text evidence="8">Conversion of 1,4-dihydroxy-2-naphthoate (DHNA) to demethylmenaquinone (DMK).</text>
</comment>